<dbReference type="Proteomes" id="UP000007266">
    <property type="component" value="Linkage group 3"/>
</dbReference>
<name>A0A139WKE4_TRICA</name>
<sequence length="87" mass="9921">MGLAVPQFSCTGSHFNHHHYPAKPRSVYLVERRLRVLLSSRGGRGERMEHGTANRSVDHLCSRRFASRFALSSLVQQVNMCLNDRAR</sequence>
<evidence type="ECO:0000313" key="2">
    <source>
        <dbReference type="Proteomes" id="UP000007266"/>
    </source>
</evidence>
<dbReference type="EMBL" id="KQ971331">
    <property type="protein sequence ID" value="KYB28311.1"/>
    <property type="molecule type" value="Genomic_DNA"/>
</dbReference>
<dbReference type="AlphaFoldDB" id="A0A139WKE4"/>
<keyword evidence="2" id="KW-1185">Reference proteome</keyword>
<proteinExistence type="predicted"/>
<organism evidence="1 2">
    <name type="scientific">Tribolium castaneum</name>
    <name type="common">Red flour beetle</name>
    <dbReference type="NCBI Taxonomy" id="7070"/>
    <lineage>
        <taxon>Eukaryota</taxon>
        <taxon>Metazoa</taxon>
        <taxon>Ecdysozoa</taxon>
        <taxon>Arthropoda</taxon>
        <taxon>Hexapoda</taxon>
        <taxon>Insecta</taxon>
        <taxon>Pterygota</taxon>
        <taxon>Neoptera</taxon>
        <taxon>Endopterygota</taxon>
        <taxon>Coleoptera</taxon>
        <taxon>Polyphaga</taxon>
        <taxon>Cucujiformia</taxon>
        <taxon>Tenebrionidae</taxon>
        <taxon>Tenebrionidae incertae sedis</taxon>
        <taxon>Tribolium</taxon>
    </lineage>
</organism>
<accession>A0A139WKE4</accession>
<reference evidence="1 2" key="1">
    <citation type="journal article" date="2008" name="Nature">
        <title>The genome of the model beetle and pest Tribolium castaneum.</title>
        <authorList>
            <consortium name="Tribolium Genome Sequencing Consortium"/>
            <person name="Richards S."/>
            <person name="Gibbs R.A."/>
            <person name="Weinstock G.M."/>
            <person name="Brown S.J."/>
            <person name="Denell R."/>
            <person name="Beeman R.W."/>
            <person name="Gibbs R."/>
            <person name="Beeman R.W."/>
            <person name="Brown S.J."/>
            <person name="Bucher G."/>
            <person name="Friedrich M."/>
            <person name="Grimmelikhuijzen C.J."/>
            <person name="Klingler M."/>
            <person name="Lorenzen M."/>
            <person name="Richards S."/>
            <person name="Roth S."/>
            <person name="Schroder R."/>
            <person name="Tautz D."/>
            <person name="Zdobnov E.M."/>
            <person name="Muzny D."/>
            <person name="Gibbs R.A."/>
            <person name="Weinstock G.M."/>
            <person name="Attaway T."/>
            <person name="Bell S."/>
            <person name="Buhay C.J."/>
            <person name="Chandrabose M.N."/>
            <person name="Chavez D."/>
            <person name="Clerk-Blankenburg K.P."/>
            <person name="Cree A."/>
            <person name="Dao M."/>
            <person name="Davis C."/>
            <person name="Chacko J."/>
            <person name="Dinh H."/>
            <person name="Dugan-Rocha S."/>
            <person name="Fowler G."/>
            <person name="Garner T.T."/>
            <person name="Garnes J."/>
            <person name="Gnirke A."/>
            <person name="Hawes A."/>
            <person name="Hernandez J."/>
            <person name="Hines S."/>
            <person name="Holder M."/>
            <person name="Hume J."/>
            <person name="Jhangiani S.N."/>
            <person name="Joshi V."/>
            <person name="Khan Z.M."/>
            <person name="Jackson L."/>
            <person name="Kovar C."/>
            <person name="Kowis A."/>
            <person name="Lee S."/>
            <person name="Lewis L.R."/>
            <person name="Margolis J."/>
            <person name="Morgan M."/>
            <person name="Nazareth L.V."/>
            <person name="Nguyen N."/>
            <person name="Okwuonu G."/>
            <person name="Parker D."/>
            <person name="Richards S."/>
            <person name="Ruiz S.J."/>
            <person name="Santibanez J."/>
            <person name="Savard J."/>
            <person name="Scherer S.E."/>
            <person name="Schneider B."/>
            <person name="Sodergren E."/>
            <person name="Tautz D."/>
            <person name="Vattahil S."/>
            <person name="Villasana D."/>
            <person name="White C.S."/>
            <person name="Wright R."/>
            <person name="Park Y."/>
            <person name="Beeman R.W."/>
            <person name="Lord J."/>
            <person name="Oppert B."/>
            <person name="Lorenzen M."/>
            <person name="Brown S."/>
            <person name="Wang L."/>
            <person name="Savard J."/>
            <person name="Tautz D."/>
            <person name="Richards S."/>
            <person name="Weinstock G."/>
            <person name="Gibbs R.A."/>
            <person name="Liu Y."/>
            <person name="Worley K."/>
            <person name="Weinstock G."/>
            <person name="Elsik C.G."/>
            <person name="Reese J.T."/>
            <person name="Elhaik E."/>
            <person name="Landan G."/>
            <person name="Graur D."/>
            <person name="Arensburger P."/>
            <person name="Atkinson P."/>
            <person name="Beeman R.W."/>
            <person name="Beidler J."/>
            <person name="Brown S.J."/>
            <person name="Demuth J.P."/>
            <person name="Drury D.W."/>
            <person name="Du Y.Z."/>
            <person name="Fujiwara H."/>
            <person name="Lorenzen M."/>
            <person name="Maselli V."/>
            <person name="Osanai M."/>
            <person name="Park Y."/>
            <person name="Robertson H.M."/>
            <person name="Tu Z."/>
            <person name="Wang J.J."/>
            <person name="Wang S."/>
            <person name="Richards S."/>
            <person name="Song H."/>
            <person name="Zhang L."/>
            <person name="Sodergren E."/>
            <person name="Werner D."/>
            <person name="Stanke M."/>
            <person name="Morgenstern B."/>
            <person name="Solovyev V."/>
            <person name="Kosarev P."/>
            <person name="Brown G."/>
            <person name="Chen H.C."/>
            <person name="Ermolaeva O."/>
            <person name="Hlavina W."/>
            <person name="Kapustin Y."/>
            <person name="Kiryutin B."/>
            <person name="Kitts P."/>
            <person name="Maglott D."/>
            <person name="Pruitt K."/>
            <person name="Sapojnikov V."/>
            <person name="Souvorov A."/>
            <person name="Mackey A.J."/>
            <person name="Waterhouse R.M."/>
            <person name="Wyder S."/>
            <person name="Zdobnov E.M."/>
            <person name="Zdobnov E.M."/>
            <person name="Wyder S."/>
            <person name="Kriventseva E.V."/>
            <person name="Kadowaki T."/>
            <person name="Bork P."/>
            <person name="Aranda M."/>
            <person name="Bao R."/>
            <person name="Beermann A."/>
            <person name="Berns N."/>
            <person name="Bolognesi R."/>
            <person name="Bonneton F."/>
            <person name="Bopp D."/>
            <person name="Brown S.J."/>
            <person name="Bucher G."/>
            <person name="Butts T."/>
            <person name="Chaumot A."/>
            <person name="Denell R.E."/>
            <person name="Ferrier D.E."/>
            <person name="Friedrich M."/>
            <person name="Gordon C.M."/>
            <person name="Jindra M."/>
            <person name="Klingler M."/>
            <person name="Lan Q."/>
            <person name="Lattorff H.M."/>
            <person name="Laudet V."/>
            <person name="von Levetsow C."/>
            <person name="Liu Z."/>
            <person name="Lutz R."/>
            <person name="Lynch J.A."/>
            <person name="da Fonseca R.N."/>
            <person name="Posnien N."/>
            <person name="Reuter R."/>
            <person name="Roth S."/>
            <person name="Savard J."/>
            <person name="Schinko J.B."/>
            <person name="Schmitt C."/>
            <person name="Schoppmeier M."/>
            <person name="Schroder R."/>
            <person name="Shippy T.D."/>
            <person name="Simonnet F."/>
            <person name="Marques-Souza H."/>
            <person name="Tautz D."/>
            <person name="Tomoyasu Y."/>
            <person name="Trauner J."/>
            <person name="Van der Zee M."/>
            <person name="Vervoort M."/>
            <person name="Wittkopp N."/>
            <person name="Wimmer E.A."/>
            <person name="Yang X."/>
            <person name="Jones A.K."/>
            <person name="Sattelle D.B."/>
            <person name="Ebert P.R."/>
            <person name="Nelson D."/>
            <person name="Scott J.G."/>
            <person name="Beeman R.W."/>
            <person name="Muthukrishnan S."/>
            <person name="Kramer K.J."/>
            <person name="Arakane Y."/>
            <person name="Beeman R.W."/>
            <person name="Zhu Q."/>
            <person name="Hogenkamp D."/>
            <person name="Dixit R."/>
            <person name="Oppert B."/>
            <person name="Jiang H."/>
            <person name="Zou Z."/>
            <person name="Marshall J."/>
            <person name="Elpidina E."/>
            <person name="Vinokurov K."/>
            <person name="Oppert C."/>
            <person name="Zou Z."/>
            <person name="Evans J."/>
            <person name="Lu Z."/>
            <person name="Zhao P."/>
            <person name="Sumathipala N."/>
            <person name="Altincicek B."/>
            <person name="Vilcinskas A."/>
            <person name="Williams M."/>
            <person name="Hultmark D."/>
            <person name="Hetru C."/>
            <person name="Jiang H."/>
            <person name="Grimmelikhuijzen C.J."/>
            <person name="Hauser F."/>
            <person name="Cazzamali G."/>
            <person name="Williamson M."/>
            <person name="Park Y."/>
            <person name="Li B."/>
            <person name="Tanaka Y."/>
            <person name="Predel R."/>
            <person name="Neupert S."/>
            <person name="Schachtner J."/>
            <person name="Verleyen P."/>
            <person name="Raible F."/>
            <person name="Bork P."/>
            <person name="Friedrich M."/>
            <person name="Walden K.K."/>
            <person name="Robertson H.M."/>
            <person name="Angeli S."/>
            <person name="Foret S."/>
            <person name="Bucher G."/>
            <person name="Schuetz S."/>
            <person name="Maleszka R."/>
            <person name="Wimmer E.A."/>
            <person name="Beeman R.W."/>
            <person name="Lorenzen M."/>
            <person name="Tomoyasu Y."/>
            <person name="Miller S.C."/>
            <person name="Grossmann D."/>
            <person name="Bucher G."/>
        </authorList>
    </citation>
    <scope>NUCLEOTIDE SEQUENCE [LARGE SCALE GENOMIC DNA]</scope>
    <source>
        <strain evidence="1 2">Georgia GA2</strain>
    </source>
</reference>
<gene>
    <name evidence="1" type="primary">AUGUSTUS-3.0.2_32647</name>
    <name evidence="1" type="ORF">TcasGA2_TC032647</name>
</gene>
<protein>
    <submittedName>
        <fullName evidence="1">Uncharacterized protein</fullName>
    </submittedName>
</protein>
<dbReference type="InParanoid" id="A0A139WKE4"/>
<evidence type="ECO:0000313" key="1">
    <source>
        <dbReference type="EMBL" id="KYB28311.1"/>
    </source>
</evidence>
<reference evidence="1 2" key="2">
    <citation type="journal article" date="2010" name="Nucleic Acids Res.">
        <title>BeetleBase in 2010: revisions to provide comprehensive genomic information for Tribolium castaneum.</title>
        <authorList>
            <person name="Kim H.S."/>
            <person name="Murphy T."/>
            <person name="Xia J."/>
            <person name="Caragea D."/>
            <person name="Park Y."/>
            <person name="Beeman R.W."/>
            <person name="Lorenzen M.D."/>
            <person name="Butcher S."/>
            <person name="Manak J.R."/>
            <person name="Brown S.J."/>
        </authorList>
    </citation>
    <scope>GENOME REANNOTATION</scope>
    <source>
        <strain evidence="1 2">Georgia GA2</strain>
    </source>
</reference>